<name>A0A0G1CCY3_9BACT</name>
<organism evidence="1 2">
    <name type="scientific">Candidatus Gottesmanbacteria bacterium GW2011_GWA1_43_11</name>
    <dbReference type="NCBI Taxonomy" id="1618436"/>
    <lineage>
        <taxon>Bacteria</taxon>
        <taxon>Candidatus Gottesmaniibacteriota</taxon>
    </lineage>
</organism>
<dbReference type="AlphaFoldDB" id="A0A0G1CCY3"/>
<evidence type="ECO:0000313" key="2">
    <source>
        <dbReference type="Proteomes" id="UP000034543"/>
    </source>
</evidence>
<proteinExistence type="predicted"/>
<dbReference type="Pfam" id="PF12441">
    <property type="entry name" value="CopG_antitoxin"/>
    <property type="match status" value="1"/>
</dbReference>
<comment type="caution">
    <text evidence="1">The sequence shown here is derived from an EMBL/GenBank/DDBJ whole genome shotgun (WGS) entry which is preliminary data.</text>
</comment>
<evidence type="ECO:0000313" key="1">
    <source>
        <dbReference type="EMBL" id="KKS83412.1"/>
    </source>
</evidence>
<sequence>MTQIKKTIPDFKSRKDAAKFFDTHDMADYQHEFKTVKASFAKNLSVGITIRFDKPTLNKLRLIAHNKGVGPTTLARMWIMEQLTSKGA</sequence>
<protein>
    <submittedName>
        <fullName evidence="1">Uncharacterized protein</fullName>
    </submittedName>
</protein>
<accession>A0A0G1CCY3</accession>
<dbReference type="EMBL" id="LCFB01000040">
    <property type="protein sequence ID" value="KKS83412.1"/>
    <property type="molecule type" value="Genomic_DNA"/>
</dbReference>
<dbReference type="Proteomes" id="UP000034543">
    <property type="component" value="Unassembled WGS sequence"/>
</dbReference>
<gene>
    <name evidence="1" type="ORF">UV59_C0040G0009</name>
</gene>
<dbReference type="InterPro" id="IPR022148">
    <property type="entry name" value="CopG_antitoxin"/>
</dbReference>
<reference evidence="1 2" key="1">
    <citation type="journal article" date="2015" name="Nature">
        <title>rRNA introns, odd ribosomes, and small enigmatic genomes across a large radiation of phyla.</title>
        <authorList>
            <person name="Brown C.T."/>
            <person name="Hug L.A."/>
            <person name="Thomas B.C."/>
            <person name="Sharon I."/>
            <person name="Castelle C.J."/>
            <person name="Singh A."/>
            <person name="Wilkins M.J."/>
            <person name="Williams K.H."/>
            <person name="Banfield J.F."/>
        </authorList>
    </citation>
    <scope>NUCLEOTIDE SEQUENCE [LARGE SCALE GENOMIC DNA]</scope>
</reference>